<sequence>MDLDALEQAIDTLLESQPDLAQRTALINRLRLRLHRHSPFAAEPVDCVLWVAAEQVEANDYNPNVMAPVEKRLLLRSLTSDGYTQPIVVVQQGSAASYVVVDGFHRYLLGSKKAALRQRLQGYLPVTQLPMERADEAARIAATIRHNRARGKHQIASMSDIVRDLHRLGWSEARIGEELGMDADEVLRLKQISGLSELFSEGDYSQAWTVL</sequence>
<reference evidence="3" key="1">
    <citation type="submission" date="2017-09" db="EMBL/GenBank/DDBJ databases">
        <title>FDA dAtabase for Regulatory Grade micrObial Sequences (FDA-ARGOS): Supporting development and validation of Infectious Disease Dx tests.</title>
        <authorList>
            <person name="Goldberg B."/>
            <person name="Campos J."/>
            <person name="Tallon L."/>
            <person name="Sadzewicz L."/>
            <person name="Ott S."/>
            <person name="Zhao X."/>
            <person name="Nagaraj S."/>
            <person name="Vavikolanu K."/>
            <person name="Aluvathingal J."/>
            <person name="Nadendla S."/>
            <person name="Geyer C."/>
            <person name="Sichtig H."/>
        </authorList>
    </citation>
    <scope>NUCLEOTIDE SEQUENCE [LARGE SCALE GENOMIC DNA]</scope>
    <source>
        <strain evidence="3">FDAARGOS_370</strain>
    </source>
</reference>
<dbReference type="EMBL" id="PDDV01000013">
    <property type="protein sequence ID" value="PEH71883.1"/>
    <property type="molecule type" value="Genomic_DNA"/>
</dbReference>
<gene>
    <name evidence="2" type="ORF">CRM76_08070</name>
</gene>
<dbReference type="OrthoDB" id="4536617at2"/>
<dbReference type="RefSeq" id="WP_098142944.1">
    <property type="nucleotide sequence ID" value="NZ_CP084419.1"/>
</dbReference>
<evidence type="ECO:0000313" key="2">
    <source>
        <dbReference type="EMBL" id="PEH71883.1"/>
    </source>
</evidence>
<name>A0A2A7U0X7_EDWTA</name>
<accession>A0A2A7U0X7</accession>
<proteinExistence type="predicted"/>
<evidence type="ECO:0000313" key="3">
    <source>
        <dbReference type="Proteomes" id="UP000219788"/>
    </source>
</evidence>
<dbReference type="PANTHER" id="PTHR30083">
    <property type="entry name" value="TRANSCRIPTIONAL REGULATOR-RELATED"/>
    <property type="match status" value="1"/>
</dbReference>
<organism evidence="2 3">
    <name type="scientific">Edwardsiella tarda</name>
    <dbReference type="NCBI Taxonomy" id="636"/>
    <lineage>
        <taxon>Bacteria</taxon>
        <taxon>Pseudomonadati</taxon>
        <taxon>Pseudomonadota</taxon>
        <taxon>Gammaproteobacteria</taxon>
        <taxon>Enterobacterales</taxon>
        <taxon>Hafniaceae</taxon>
        <taxon>Edwardsiella</taxon>
    </lineage>
</organism>
<dbReference type="SUPFAM" id="SSF110849">
    <property type="entry name" value="ParB/Sulfiredoxin"/>
    <property type="match status" value="1"/>
</dbReference>
<dbReference type="AlphaFoldDB" id="A0A2A7U0X7"/>
<dbReference type="InterPro" id="IPR036086">
    <property type="entry name" value="ParB/Sulfiredoxin_sf"/>
</dbReference>
<comment type="caution">
    <text evidence="2">The sequence shown here is derived from an EMBL/GenBank/DDBJ whole genome shotgun (WGS) entry which is preliminary data.</text>
</comment>
<dbReference type="STRING" id="636.AAW15_03760"/>
<dbReference type="Gene3D" id="3.90.1530.10">
    <property type="entry name" value="Conserved hypothetical protein from pyrococcus furiosus pfu- 392566-001, ParB domain"/>
    <property type="match status" value="1"/>
</dbReference>
<feature type="domain" description="ParB-like N-terminal" evidence="1">
    <location>
        <begin position="49"/>
        <end position="148"/>
    </location>
</feature>
<dbReference type="InterPro" id="IPR003115">
    <property type="entry name" value="ParB_N"/>
</dbReference>
<dbReference type="CDD" id="cd16397">
    <property type="entry name" value="IbrB_like"/>
    <property type="match status" value="1"/>
</dbReference>
<dbReference type="Proteomes" id="UP000219788">
    <property type="component" value="Unassembled WGS sequence"/>
</dbReference>
<protein>
    <recommendedName>
        <fullName evidence="1">ParB-like N-terminal domain-containing protein</fullName>
    </recommendedName>
</protein>
<dbReference type="SMART" id="SM00470">
    <property type="entry name" value="ParB"/>
    <property type="match status" value="1"/>
</dbReference>
<dbReference type="PANTHER" id="PTHR30083:SF1">
    <property type="entry name" value="TRANSCRIPTIONAL REGULATOR"/>
    <property type="match status" value="1"/>
</dbReference>
<evidence type="ECO:0000259" key="1">
    <source>
        <dbReference type="SMART" id="SM00470"/>
    </source>
</evidence>
<dbReference type="GO" id="GO:0071453">
    <property type="term" value="P:cellular response to oxygen levels"/>
    <property type="evidence" value="ECO:0007669"/>
    <property type="project" value="TreeGrafter"/>
</dbReference>